<proteinExistence type="predicted"/>
<gene>
    <name evidence="1" type="ORF">Cgig2_020423</name>
</gene>
<evidence type="ECO:0000313" key="1">
    <source>
        <dbReference type="EMBL" id="KAJ8430353.1"/>
    </source>
</evidence>
<dbReference type="AlphaFoldDB" id="A0A9Q1JSV6"/>
<dbReference type="OrthoDB" id="998851at2759"/>
<reference evidence="1" key="1">
    <citation type="submission" date="2022-04" db="EMBL/GenBank/DDBJ databases">
        <title>Carnegiea gigantea Genome sequencing and assembly v2.</title>
        <authorList>
            <person name="Copetti D."/>
            <person name="Sanderson M.J."/>
            <person name="Burquez A."/>
            <person name="Wojciechowski M.F."/>
        </authorList>
    </citation>
    <scope>NUCLEOTIDE SEQUENCE</scope>
    <source>
        <strain evidence="1">SGP5-SGP5p</strain>
        <tissue evidence="1">Aerial part</tissue>
    </source>
</reference>
<organism evidence="1 2">
    <name type="scientific">Carnegiea gigantea</name>
    <dbReference type="NCBI Taxonomy" id="171969"/>
    <lineage>
        <taxon>Eukaryota</taxon>
        <taxon>Viridiplantae</taxon>
        <taxon>Streptophyta</taxon>
        <taxon>Embryophyta</taxon>
        <taxon>Tracheophyta</taxon>
        <taxon>Spermatophyta</taxon>
        <taxon>Magnoliopsida</taxon>
        <taxon>eudicotyledons</taxon>
        <taxon>Gunneridae</taxon>
        <taxon>Pentapetalae</taxon>
        <taxon>Caryophyllales</taxon>
        <taxon>Cactineae</taxon>
        <taxon>Cactaceae</taxon>
        <taxon>Cactoideae</taxon>
        <taxon>Echinocereeae</taxon>
        <taxon>Carnegiea</taxon>
    </lineage>
</organism>
<protein>
    <submittedName>
        <fullName evidence="1">Uncharacterized protein</fullName>
    </submittedName>
</protein>
<dbReference type="EMBL" id="JAKOGI010000804">
    <property type="protein sequence ID" value="KAJ8430353.1"/>
    <property type="molecule type" value="Genomic_DNA"/>
</dbReference>
<accession>A0A9Q1JSV6</accession>
<name>A0A9Q1JSV6_9CARY</name>
<comment type="caution">
    <text evidence="1">The sequence shown here is derived from an EMBL/GenBank/DDBJ whole genome shotgun (WGS) entry which is preliminary data.</text>
</comment>
<sequence>MEDLLVWSSNTFGNIQVDIKKLQNKLKSTTEAGARRSIFEEISKWPKKEEVLWWQRSRKDFLKLGDRNSSWFHQRANVRPSVNHIAELKDDNGNICTELSDLDSGELTMKSAYHLILHIHGLAKPTSSGDTMNSFWKDLWHLEITPSMKMFAWRACPNTLPSKAALARCVLDFNASLASHFDFCIFSHVKRVRNRVAHAFVHLQPYSLSCREWIGDDPKHVVMTLKNICIDHVSD</sequence>
<evidence type="ECO:0000313" key="2">
    <source>
        <dbReference type="Proteomes" id="UP001153076"/>
    </source>
</evidence>
<keyword evidence="2" id="KW-1185">Reference proteome</keyword>
<dbReference type="Proteomes" id="UP001153076">
    <property type="component" value="Unassembled WGS sequence"/>
</dbReference>